<evidence type="ECO:0000313" key="7">
    <source>
        <dbReference type="EMBL" id="KAF5734096.1"/>
    </source>
</evidence>
<comment type="caution">
    <text evidence="7">The sequence shown here is derived from an EMBL/GenBank/DDBJ whole genome shotgun (WGS) entry which is preliminary data.</text>
</comment>
<comment type="subcellular location">
    <subcellularLocation>
        <location evidence="1">Membrane</location>
        <topology evidence="1">Multi-pass membrane protein</topology>
    </subcellularLocation>
</comment>
<dbReference type="InParanoid" id="A0A7J7CJB9"/>
<dbReference type="InterPro" id="IPR018499">
    <property type="entry name" value="Tetraspanin/Peripherin"/>
</dbReference>
<evidence type="ECO:0000256" key="1">
    <source>
        <dbReference type="ARBA" id="ARBA00004141"/>
    </source>
</evidence>
<accession>A0A7J7CJB9</accession>
<protein>
    <submittedName>
        <fullName evidence="7">Tetraspanin-11</fullName>
    </submittedName>
</protein>
<dbReference type="AlphaFoldDB" id="A0A7J7CJB9"/>
<comment type="similarity">
    <text evidence="2">Belongs to the tetraspanin (TM4SF) family.</text>
</comment>
<gene>
    <name evidence="7" type="ORF">HS088_TW16G00538</name>
</gene>
<keyword evidence="3 6" id="KW-0812">Transmembrane</keyword>
<dbReference type="GO" id="GO:0009734">
    <property type="term" value="P:auxin-activated signaling pathway"/>
    <property type="evidence" value="ECO:0007669"/>
    <property type="project" value="InterPro"/>
</dbReference>
<evidence type="ECO:0000256" key="4">
    <source>
        <dbReference type="ARBA" id="ARBA00022989"/>
    </source>
</evidence>
<sequence length="275" mass="29930">MARISNTVVAIVNGITLLIGLGIAGLGVYLLATGSSNCHKAIQTPLMVTGLVLFVVSLLGFLGSCCRNNFAMVVYLALMFLLIVGLIVFTVFVFLVTNQGAGEVVSEKGFKEYKTADLKNWLGNYFVRDGKKWEGIKSCLTEGKVCGSLGSGGGGVDETASEFYKKNLSPIQSGCCKPPSDCGFEFKNATYWIRPKTGPAVKDSDCKTWSNEQQTLCYNCNSCKGGVLTNIRKEWRQLLIFNGIAIVVTIIVYTVGCCARNNNRIPKKYGYRAYP</sequence>
<name>A0A7J7CJB9_TRIWF</name>
<reference evidence="7 8" key="1">
    <citation type="journal article" date="2020" name="Nat. Commun.">
        <title>Genome of Tripterygium wilfordii and identification of cytochrome P450 involved in triptolide biosynthesis.</title>
        <authorList>
            <person name="Tu L."/>
            <person name="Su P."/>
            <person name="Zhang Z."/>
            <person name="Gao L."/>
            <person name="Wang J."/>
            <person name="Hu T."/>
            <person name="Zhou J."/>
            <person name="Zhang Y."/>
            <person name="Zhao Y."/>
            <person name="Liu Y."/>
            <person name="Song Y."/>
            <person name="Tong Y."/>
            <person name="Lu Y."/>
            <person name="Yang J."/>
            <person name="Xu C."/>
            <person name="Jia M."/>
            <person name="Peters R.J."/>
            <person name="Huang L."/>
            <person name="Gao W."/>
        </authorList>
    </citation>
    <scope>NUCLEOTIDE SEQUENCE [LARGE SCALE GENOMIC DNA]</scope>
    <source>
        <strain evidence="8">cv. XIE 37</strain>
        <tissue evidence="7">Leaf</tissue>
    </source>
</reference>
<dbReference type="PANTHER" id="PTHR32191">
    <property type="entry name" value="TETRASPANIN-8-RELATED"/>
    <property type="match status" value="1"/>
</dbReference>
<evidence type="ECO:0000256" key="6">
    <source>
        <dbReference type="SAM" id="Phobius"/>
    </source>
</evidence>
<evidence type="ECO:0000256" key="2">
    <source>
        <dbReference type="ARBA" id="ARBA00006840"/>
    </source>
</evidence>
<dbReference type="GO" id="GO:0016020">
    <property type="term" value="C:membrane"/>
    <property type="evidence" value="ECO:0007669"/>
    <property type="project" value="UniProtKB-SubCell"/>
</dbReference>
<dbReference type="EMBL" id="JAAARO010000016">
    <property type="protein sequence ID" value="KAF5734096.1"/>
    <property type="molecule type" value="Genomic_DNA"/>
</dbReference>
<keyword evidence="4 6" id="KW-1133">Transmembrane helix</keyword>
<keyword evidence="8" id="KW-1185">Reference proteome</keyword>
<evidence type="ECO:0000313" key="8">
    <source>
        <dbReference type="Proteomes" id="UP000593562"/>
    </source>
</evidence>
<keyword evidence="5 6" id="KW-0472">Membrane</keyword>
<feature type="transmembrane region" description="Helical" evidence="6">
    <location>
        <begin position="7"/>
        <end position="32"/>
    </location>
</feature>
<proteinExistence type="inferred from homology"/>
<dbReference type="Pfam" id="PF00335">
    <property type="entry name" value="Tetraspanin"/>
    <property type="match status" value="1"/>
</dbReference>
<dbReference type="Proteomes" id="UP000593562">
    <property type="component" value="Unassembled WGS sequence"/>
</dbReference>
<feature type="transmembrane region" description="Helical" evidence="6">
    <location>
        <begin position="44"/>
        <end position="62"/>
    </location>
</feature>
<feature type="transmembrane region" description="Helical" evidence="6">
    <location>
        <begin position="238"/>
        <end position="259"/>
    </location>
</feature>
<feature type="transmembrane region" description="Helical" evidence="6">
    <location>
        <begin position="74"/>
        <end position="96"/>
    </location>
</feature>
<dbReference type="OrthoDB" id="672773at2759"/>
<dbReference type="FunCoup" id="A0A7J7CJB9">
    <property type="interactions" value="72"/>
</dbReference>
<organism evidence="7 8">
    <name type="scientific">Tripterygium wilfordii</name>
    <name type="common">Thunder God vine</name>
    <dbReference type="NCBI Taxonomy" id="458696"/>
    <lineage>
        <taxon>Eukaryota</taxon>
        <taxon>Viridiplantae</taxon>
        <taxon>Streptophyta</taxon>
        <taxon>Embryophyta</taxon>
        <taxon>Tracheophyta</taxon>
        <taxon>Spermatophyta</taxon>
        <taxon>Magnoliopsida</taxon>
        <taxon>eudicotyledons</taxon>
        <taxon>Gunneridae</taxon>
        <taxon>Pentapetalae</taxon>
        <taxon>rosids</taxon>
        <taxon>fabids</taxon>
        <taxon>Celastrales</taxon>
        <taxon>Celastraceae</taxon>
        <taxon>Tripterygium</taxon>
    </lineage>
</organism>
<evidence type="ECO:0000256" key="3">
    <source>
        <dbReference type="ARBA" id="ARBA00022692"/>
    </source>
</evidence>
<dbReference type="InterPro" id="IPR044991">
    <property type="entry name" value="TET_plant"/>
</dbReference>
<evidence type="ECO:0000256" key="5">
    <source>
        <dbReference type="ARBA" id="ARBA00023136"/>
    </source>
</evidence>